<organism evidence="1 2">
    <name type="scientific">Portunus trituberculatus</name>
    <name type="common">Swimming crab</name>
    <name type="synonym">Neptunus trituberculatus</name>
    <dbReference type="NCBI Taxonomy" id="210409"/>
    <lineage>
        <taxon>Eukaryota</taxon>
        <taxon>Metazoa</taxon>
        <taxon>Ecdysozoa</taxon>
        <taxon>Arthropoda</taxon>
        <taxon>Crustacea</taxon>
        <taxon>Multicrustacea</taxon>
        <taxon>Malacostraca</taxon>
        <taxon>Eumalacostraca</taxon>
        <taxon>Eucarida</taxon>
        <taxon>Decapoda</taxon>
        <taxon>Pleocyemata</taxon>
        <taxon>Brachyura</taxon>
        <taxon>Eubrachyura</taxon>
        <taxon>Portunoidea</taxon>
        <taxon>Portunidae</taxon>
        <taxon>Portuninae</taxon>
        <taxon>Portunus</taxon>
    </lineage>
</organism>
<dbReference type="AlphaFoldDB" id="A0A5B7JQA8"/>
<name>A0A5B7JQA8_PORTR</name>
<protein>
    <submittedName>
        <fullName evidence="1">Protein white</fullName>
    </submittedName>
</protein>
<dbReference type="EMBL" id="VSRR010108399">
    <property type="protein sequence ID" value="MPC97049.1"/>
    <property type="molecule type" value="Genomic_DNA"/>
</dbReference>
<comment type="caution">
    <text evidence="1">The sequence shown here is derived from an EMBL/GenBank/DDBJ whole genome shotgun (WGS) entry which is preliminary data.</text>
</comment>
<gene>
    <name evidence="1" type="primary">W_2</name>
    <name evidence="1" type="ORF">E2C01_092337</name>
</gene>
<reference evidence="1 2" key="1">
    <citation type="submission" date="2019-05" db="EMBL/GenBank/DDBJ databases">
        <title>Another draft genome of Portunus trituberculatus and its Hox gene families provides insights of decapod evolution.</title>
        <authorList>
            <person name="Jeong J.-H."/>
            <person name="Song I."/>
            <person name="Kim S."/>
            <person name="Choi T."/>
            <person name="Kim D."/>
            <person name="Ryu S."/>
            <person name="Kim W."/>
        </authorList>
    </citation>
    <scope>NUCLEOTIDE SEQUENCE [LARGE SCALE GENOMIC DNA]</scope>
    <source>
        <tissue evidence="1">Muscle</tissue>
    </source>
</reference>
<sequence length="157" mass="17966">MTSCCGRRLEHPCPLNYNPGDHFIYTLAIRGGMEEECRQFVSHACDSFRDGEGMEMRRYIDQAMQPPQGEDGLAKIRLPKSPYRASWFNQFAAMTRRATLEQIRAPILLTVKLSQSLVSVKARRGVYCSVLRVPKKVFLTNLNLFILDQILILQICV</sequence>
<proteinExistence type="predicted"/>
<dbReference type="Proteomes" id="UP000324222">
    <property type="component" value="Unassembled WGS sequence"/>
</dbReference>
<evidence type="ECO:0000313" key="1">
    <source>
        <dbReference type="EMBL" id="MPC97049.1"/>
    </source>
</evidence>
<evidence type="ECO:0000313" key="2">
    <source>
        <dbReference type="Proteomes" id="UP000324222"/>
    </source>
</evidence>
<keyword evidence="2" id="KW-1185">Reference proteome</keyword>
<dbReference type="OrthoDB" id="66620at2759"/>
<accession>A0A5B7JQA8</accession>